<evidence type="ECO:0000259" key="12">
    <source>
        <dbReference type="Pfam" id="PF00535"/>
    </source>
</evidence>
<dbReference type="Proteomes" id="UP000214688">
    <property type="component" value="Chromosome"/>
</dbReference>
<reference evidence="13 14" key="1">
    <citation type="journal article" date="2015" name="Int. J. Syst. Evol. Microbiol.">
        <title>Tumebacillus algifaecis sp. nov., isolated from decomposing algal scum.</title>
        <authorList>
            <person name="Wu Y.F."/>
            <person name="Zhang B."/>
            <person name="Xing P."/>
            <person name="Wu Q.L."/>
            <person name="Liu S.J."/>
        </authorList>
    </citation>
    <scope>NUCLEOTIDE SEQUENCE [LARGE SCALE GENOMIC DNA]</scope>
    <source>
        <strain evidence="13 14">THMBR28</strain>
    </source>
</reference>
<evidence type="ECO:0000256" key="2">
    <source>
        <dbReference type="ARBA" id="ARBA00022475"/>
    </source>
</evidence>
<evidence type="ECO:0000256" key="6">
    <source>
        <dbReference type="ARBA" id="ARBA00023136"/>
    </source>
</evidence>
<evidence type="ECO:0000256" key="5">
    <source>
        <dbReference type="ARBA" id="ARBA00022746"/>
    </source>
</evidence>
<evidence type="ECO:0000313" key="14">
    <source>
        <dbReference type="Proteomes" id="UP000214688"/>
    </source>
</evidence>
<comment type="function">
    <text evidence="7">Catalyzes the glycosylation of 4,4'-diaponeurosporenoate, i.e. the esterification of glucose at the C1'' position with the carboxyl group of 4,4'-diaponeurosporenic acid, to form glycosyl-4,4'-diaponeurosporenoate. This is a step in the biosynthesis of staphyloxanthin, an orange pigment present in most staphylococci strains.</text>
</comment>
<keyword evidence="4" id="KW-0808">Transferase</keyword>
<dbReference type="InterPro" id="IPR029044">
    <property type="entry name" value="Nucleotide-diphossugar_trans"/>
</dbReference>
<dbReference type="AlphaFoldDB" id="A0A223D3V3"/>
<evidence type="ECO:0000256" key="7">
    <source>
        <dbReference type="ARBA" id="ARBA00037281"/>
    </source>
</evidence>
<feature type="transmembrane region" description="Helical" evidence="11">
    <location>
        <begin position="283"/>
        <end position="303"/>
    </location>
</feature>
<comment type="pathway">
    <text evidence="8">Carotenoid biosynthesis; staphyloxanthin biosynthesis; staphyloxanthin from farnesyl diphosphate: step 4/5.</text>
</comment>
<keyword evidence="14" id="KW-1185">Reference proteome</keyword>
<dbReference type="GO" id="GO:0005886">
    <property type="term" value="C:plasma membrane"/>
    <property type="evidence" value="ECO:0007669"/>
    <property type="project" value="UniProtKB-SubCell"/>
</dbReference>
<proteinExistence type="inferred from homology"/>
<dbReference type="RefSeq" id="WP_094237290.1">
    <property type="nucleotide sequence ID" value="NZ_CP022657.1"/>
</dbReference>
<evidence type="ECO:0000256" key="10">
    <source>
        <dbReference type="ARBA" id="ARBA00040345"/>
    </source>
</evidence>
<dbReference type="PANTHER" id="PTHR43646:SF2">
    <property type="entry name" value="GLYCOSYLTRANSFERASE 2-LIKE DOMAIN-CONTAINING PROTEIN"/>
    <property type="match status" value="1"/>
</dbReference>
<evidence type="ECO:0000256" key="9">
    <source>
        <dbReference type="ARBA" id="ARBA00038120"/>
    </source>
</evidence>
<comment type="subcellular location">
    <subcellularLocation>
        <location evidence="1">Cell membrane</location>
    </subcellularLocation>
</comment>
<keyword evidence="3" id="KW-0328">Glycosyltransferase</keyword>
<dbReference type="KEGG" id="tab:CIG75_14550"/>
<dbReference type="EMBL" id="CP022657">
    <property type="protein sequence ID" value="ASS76054.1"/>
    <property type="molecule type" value="Genomic_DNA"/>
</dbReference>
<dbReference type="GO" id="GO:0016757">
    <property type="term" value="F:glycosyltransferase activity"/>
    <property type="evidence" value="ECO:0007669"/>
    <property type="project" value="UniProtKB-KW"/>
</dbReference>
<dbReference type="OrthoDB" id="9800276at2"/>
<evidence type="ECO:0000256" key="11">
    <source>
        <dbReference type="SAM" id="Phobius"/>
    </source>
</evidence>
<feature type="transmembrane region" description="Helical" evidence="11">
    <location>
        <begin position="6"/>
        <end position="26"/>
    </location>
</feature>
<evidence type="ECO:0000313" key="13">
    <source>
        <dbReference type="EMBL" id="ASS76054.1"/>
    </source>
</evidence>
<dbReference type="InterPro" id="IPR001173">
    <property type="entry name" value="Glyco_trans_2-like"/>
</dbReference>
<dbReference type="CDD" id="cd06423">
    <property type="entry name" value="CESA_like"/>
    <property type="match status" value="1"/>
</dbReference>
<keyword evidence="5" id="KW-0125">Carotenoid biosynthesis</keyword>
<evidence type="ECO:0000256" key="3">
    <source>
        <dbReference type="ARBA" id="ARBA00022676"/>
    </source>
</evidence>
<organism evidence="13 14">
    <name type="scientific">Tumebacillus algifaecis</name>
    <dbReference type="NCBI Taxonomy" id="1214604"/>
    <lineage>
        <taxon>Bacteria</taxon>
        <taxon>Bacillati</taxon>
        <taxon>Bacillota</taxon>
        <taxon>Bacilli</taxon>
        <taxon>Bacillales</taxon>
        <taxon>Alicyclobacillaceae</taxon>
        <taxon>Tumebacillus</taxon>
    </lineage>
</organism>
<gene>
    <name evidence="13" type="ORF">CIG75_14550</name>
</gene>
<feature type="transmembrane region" description="Helical" evidence="11">
    <location>
        <begin position="344"/>
        <end position="366"/>
    </location>
</feature>
<name>A0A223D3V3_9BACL</name>
<keyword evidence="11" id="KW-1133">Transmembrane helix</keyword>
<evidence type="ECO:0000256" key="4">
    <source>
        <dbReference type="ARBA" id="ARBA00022679"/>
    </source>
</evidence>
<keyword evidence="2" id="KW-1003">Cell membrane</keyword>
<dbReference type="GO" id="GO:0016117">
    <property type="term" value="P:carotenoid biosynthetic process"/>
    <property type="evidence" value="ECO:0007669"/>
    <property type="project" value="UniProtKB-KW"/>
</dbReference>
<feature type="transmembrane region" description="Helical" evidence="11">
    <location>
        <begin position="176"/>
        <end position="197"/>
    </location>
</feature>
<dbReference type="PANTHER" id="PTHR43646">
    <property type="entry name" value="GLYCOSYLTRANSFERASE"/>
    <property type="match status" value="1"/>
</dbReference>
<comment type="similarity">
    <text evidence="9">Belongs to the glycosyltransferase 2 family. CrtQ subfamily.</text>
</comment>
<dbReference type="Gene3D" id="3.90.550.10">
    <property type="entry name" value="Spore Coat Polysaccharide Biosynthesis Protein SpsA, Chain A"/>
    <property type="match status" value="1"/>
</dbReference>
<feature type="transmembrane region" description="Helical" evidence="11">
    <location>
        <begin position="310"/>
        <end position="332"/>
    </location>
</feature>
<keyword evidence="11" id="KW-0812">Transmembrane</keyword>
<protein>
    <recommendedName>
        <fullName evidence="10">4,4'-diaponeurosporenoate glycosyltransferase</fullName>
    </recommendedName>
</protein>
<sequence>MVVWQVIAVCVFAFWVLMMVMNARGLKKIPELSGERIDGQQPFVSVIVAGKDEEAAIERTVEGLLALDYQNYELIVVNDRSEDLTGDIVEALQKRAAETGSKVRFETIQIAELPEGWLGKNHALHQGYLRARGDYLLFTDADVRFESNALQAAMAFAIREQADHVTMTPTMEASSFWLRAFVHYFLFSLCLVIRPWLPNVDEQNKIGFGIGAFNLISRQAYEQIGTHRELAMRPDDDLQLGMMVKKAGLRQRLVTGTKLLTVEWYPSLGEAIRGLEKNTFAGLNYSLLLVLLAVSGQLLAFFLPFVGWTLFGWTGLLYLASVLMMANLYLRYTRTLSPYQGEEVFALPLTVLLFVYIIVRSTYLTLRQGGIYWRGTFYSLQELKSMKQGRGIL</sequence>
<dbReference type="Pfam" id="PF00535">
    <property type="entry name" value="Glycos_transf_2"/>
    <property type="match status" value="1"/>
</dbReference>
<accession>A0A223D3V3</accession>
<evidence type="ECO:0000256" key="1">
    <source>
        <dbReference type="ARBA" id="ARBA00004236"/>
    </source>
</evidence>
<keyword evidence="6 11" id="KW-0472">Membrane</keyword>
<dbReference type="SUPFAM" id="SSF53448">
    <property type="entry name" value="Nucleotide-diphospho-sugar transferases"/>
    <property type="match status" value="1"/>
</dbReference>
<evidence type="ECO:0000256" key="8">
    <source>
        <dbReference type="ARBA" id="ARBA00037904"/>
    </source>
</evidence>
<feature type="domain" description="Glycosyltransferase 2-like" evidence="12">
    <location>
        <begin position="45"/>
        <end position="224"/>
    </location>
</feature>